<accession>W9ZFM3</accession>
<dbReference type="Proteomes" id="UP000019484">
    <property type="component" value="Unassembled WGS sequence"/>
</dbReference>
<dbReference type="EMBL" id="AMWN01000002">
    <property type="protein sequence ID" value="EXJ93314.1"/>
    <property type="molecule type" value="Genomic_DNA"/>
</dbReference>
<proteinExistence type="predicted"/>
<dbReference type="GeneID" id="19156607"/>
<feature type="region of interest" description="Disordered" evidence="1">
    <location>
        <begin position="133"/>
        <end position="256"/>
    </location>
</feature>
<organism evidence="2 3">
    <name type="scientific">Capronia coronata CBS 617.96</name>
    <dbReference type="NCBI Taxonomy" id="1182541"/>
    <lineage>
        <taxon>Eukaryota</taxon>
        <taxon>Fungi</taxon>
        <taxon>Dikarya</taxon>
        <taxon>Ascomycota</taxon>
        <taxon>Pezizomycotina</taxon>
        <taxon>Eurotiomycetes</taxon>
        <taxon>Chaetothyriomycetidae</taxon>
        <taxon>Chaetothyriales</taxon>
        <taxon>Herpotrichiellaceae</taxon>
        <taxon>Capronia</taxon>
    </lineage>
</organism>
<gene>
    <name evidence="2" type="ORF">A1O1_01706</name>
</gene>
<protein>
    <submittedName>
        <fullName evidence="2">Uncharacterized protein</fullName>
    </submittedName>
</protein>
<keyword evidence="3" id="KW-1185">Reference proteome</keyword>
<evidence type="ECO:0000256" key="1">
    <source>
        <dbReference type="SAM" id="MobiDB-lite"/>
    </source>
</evidence>
<evidence type="ECO:0000313" key="2">
    <source>
        <dbReference type="EMBL" id="EXJ93314.1"/>
    </source>
</evidence>
<dbReference type="eggNOG" id="ENOG502SS7G">
    <property type="taxonomic scope" value="Eukaryota"/>
</dbReference>
<reference evidence="2 3" key="1">
    <citation type="submission" date="2013-03" db="EMBL/GenBank/DDBJ databases">
        <title>The Genome Sequence of Capronia coronata CBS 617.96.</title>
        <authorList>
            <consortium name="The Broad Institute Genomics Platform"/>
            <person name="Cuomo C."/>
            <person name="de Hoog S."/>
            <person name="Gorbushina A."/>
            <person name="Walker B."/>
            <person name="Young S.K."/>
            <person name="Zeng Q."/>
            <person name="Gargeya S."/>
            <person name="Fitzgerald M."/>
            <person name="Haas B."/>
            <person name="Abouelleil A."/>
            <person name="Allen A.W."/>
            <person name="Alvarado L."/>
            <person name="Arachchi H.M."/>
            <person name="Berlin A.M."/>
            <person name="Chapman S.B."/>
            <person name="Gainer-Dewar J."/>
            <person name="Goldberg J."/>
            <person name="Griggs A."/>
            <person name="Gujja S."/>
            <person name="Hansen M."/>
            <person name="Howarth C."/>
            <person name="Imamovic A."/>
            <person name="Ireland A."/>
            <person name="Larimer J."/>
            <person name="McCowan C."/>
            <person name="Murphy C."/>
            <person name="Pearson M."/>
            <person name="Poon T.W."/>
            <person name="Priest M."/>
            <person name="Roberts A."/>
            <person name="Saif S."/>
            <person name="Shea T."/>
            <person name="Sisk P."/>
            <person name="Sykes S."/>
            <person name="Wortman J."/>
            <person name="Nusbaum C."/>
            <person name="Birren B."/>
        </authorList>
    </citation>
    <scope>NUCLEOTIDE SEQUENCE [LARGE SCALE GENOMIC DNA]</scope>
    <source>
        <strain evidence="2 3">CBS 617.96</strain>
    </source>
</reference>
<feature type="compositionally biased region" description="Basic and acidic residues" evidence="1">
    <location>
        <begin position="167"/>
        <end position="180"/>
    </location>
</feature>
<evidence type="ECO:0000313" key="3">
    <source>
        <dbReference type="Proteomes" id="UP000019484"/>
    </source>
</evidence>
<feature type="compositionally biased region" description="Low complexity" evidence="1">
    <location>
        <begin position="155"/>
        <end position="166"/>
    </location>
</feature>
<feature type="region of interest" description="Disordered" evidence="1">
    <location>
        <begin position="86"/>
        <end position="119"/>
    </location>
</feature>
<dbReference type="OrthoDB" id="4121058at2759"/>
<name>W9ZFM3_9EURO</name>
<dbReference type="RefSeq" id="XP_007720808.1">
    <property type="nucleotide sequence ID" value="XM_007722618.1"/>
</dbReference>
<comment type="caution">
    <text evidence="2">The sequence shown here is derived from an EMBL/GenBank/DDBJ whole genome shotgun (WGS) entry which is preliminary data.</text>
</comment>
<dbReference type="HOGENOM" id="CLU_048145_0_0_1"/>
<dbReference type="AlphaFoldDB" id="W9ZFM3"/>
<sequence length="407" mass="44428">MSAPEVKRGEFLYRDTLFVDLGENKRHPRASASDLKELLLPKKGSAPVKDQVAHCAVDYGRRIWRARRPTPYFQAGDRHEEGIWRVGQEGQGRRQQDTAGSYVDGEKRRASDSGTGHGATISLKIGYVSLEVGLPPSAGKKKQKVETAEAKKRTTPAPKTKATSKPKTVEKQIAKPKAPEKASTAKAPRAKPSTGQPATTAGPPSKPISFNDSPRSKQIARRGKPYLQSPGTHIDMDDAPPAYDSINFSSPPSPPRKMVQISGHYHITLPRLQGANLLAFKIDHGAGQLWGSFRFGNKSGVMRVDELDGIAERHPKSFNWRSRDDGTGQLRFGRGCDGEIEFDGGDGVRGSFYGLMPGGDVDFVARLTDMHDAPDAQELLMSGTIFRDSPMVGIDVELGHSDKRIDP</sequence>